<name>A0A0B4SJQ9_9CAUD</name>
<dbReference type="RefSeq" id="YP_009199627.1">
    <property type="nucleotide sequence ID" value="NC_028812.1"/>
</dbReference>
<organism evidence="1 2">
    <name type="scientific">Proteus phage pPM_01</name>
    <dbReference type="NCBI Taxonomy" id="1567485"/>
    <lineage>
        <taxon>Viruses</taxon>
        <taxon>Duplodnaviria</taxon>
        <taxon>Heunggongvirae</taxon>
        <taxon>Uroviricota</taxon>
        <taxon>Caudoviricetes</taxon>
        <taxon>Casjensviridae</taxon>
        <taxon>Lavrentievavirus</taxon>
        <taxon>Lavrentievavirus pPM01</taxon>
    </lineage>
</organism>
<dbReference type="EMBL" id="KP063118">
    <property type="protein sequence ID" value="AJA41263.1"/>
    <property type="molecule type" value="Genomic_DNA"/>
</dbReference>
<evidence type="ECO:0000313" key="1">
    <source>
        <dbReference type="EMBL" id="AJA41263.1"/>
    </source>
</evidence>
<dbReference type="GeneID" id="26626738"/>
<proteinExistence type="predicted"/>
<dbReference type="Proteomes" id="UP000031807">
    <property type="component" value="Segment"/>
</dbReference>
<sequence>MSKSIPFDLFRSAHRLTVTGIEANYEQYVVLSHKADADYLEKFIDNLLNDFPFPVAISEERVSSPSSVIIRSGLMMSEIKKDIKSGKVANMYLSEPVRTRNDNIIIHP</sequence>
<reference evidence="1 2" key="1">
    <citation type="submission" date="2014-10" db="EMBL/GenBank/DDBJ databases">
        <title>Characterization of phage pPM_01 specific to Proteus mirabilis.</title>
        <authorList>
            <person name="Wirjon I.A."/>
            <person name="Mat Arip Y."/>
        </authorList>
    </citation>
    <scope>NUCLEOTIDE SEQUENCE [LARGE SCALE GENOMIC DNA]</scope>
</reference>
<keyword evidence="2" id="KW-1185">Reference proteome</keyword>
<protein>
    <submittedName>
        <fullName evidence="1">Uncharacterized protein</fullName>
    </submittedName>
</protein>
<dbReference type="KEGG" id="vg:26626738"/>
<gene>
    <name evidence="1" type="ORF">pPM01_0014</name>
</gene>
<accession>A0A0B4SJQ9</accession>
<evidence type="ECO:0000313" key="2">
    <source>
        <dbReference type="Proteomes" id="UP000031807"/>
    </source>
</evidence>